<proteinExistence type="predicted"/>
<sequence length="254" mass="29628">MSEEKKFDNKKQTMKDEAMPTFFNVNKKKENGKGKEVPKNGKETSRNPSLKERKEVKYTFKDDDVEEIFNSLLKAKAIKLPEPMQLYEVNKTDDLKFCQYHWILSHSLQDFYVLKNSIQAMVNKGYIEIQESSTATISKNIFLVENEPIPTVMLPKGAIRVAFVVNGEVTYRDEWQTHVSKRTNTLSPSLKSSGRPGIMFQGKKVHKKNKKMNKKTQKKTQVHLEDEYVQPKRVPITLEEYLPTEFFKEENVEE</sequence>
<dbReference type="AlphaFoldDB" id="A0ABC8QML8"/>
<dbReference type="Proteomes" id="UP001642360">
    <property type="component" value="Unassembled WGS sequence"/>
</dbReference>
<comment type="caution">
    <text evidence="2">The sequence shown here is derived from an EMBL/GenBank/DDBJ whole genome shotgun (WGS) entry which is preliminary data.</text>
</comment>
<feature type="compositionally biased region" description="Basic and acidic residues" evidence="1">
    <location>
        <begin position="27"/>
        <end position="52"/>
    </location>
</feature>
<feature type="region of interest" description="Disordered" evidence="1">
    <location>
        <begin position="1"/>
        <end position="52"/>
    </location>
</feature>
<gene>
    <name evidence="2" type="ORF">ILEXP_LOCUS529</name>
</gene>
<organism evidence="2 3">
    <name type="scientific">Ilex paraguariensis</name>
    <name type="common">yerba mate</name>
    <dbReference type="NCBI Taxonomy" id="185542"/>
    <lineage>
        <taxon>Eukaryota</taxon>
        <taxon>Viridiplantae</taxon>
        <taxon>Streptophyta</taxon>
        <taxon>Embryophyta</taxon>
        <taxon>Tracheophyta</taxon>
        <taxon>Spermatophyta</taxon>
        <taxon>Magnoliopsida</taxon>
        <taxon>eudicotyledons</taxon>
        <taxon>Gunneridae</taxon>
        <taxon>Pentapetalae</taxon>
        <taxon>asterids</taxon>
        <taxon>campanulids</taxon>
        <taxon>Aquifoliales</taxon>
        <taxon>Aquifoliaceae</taxon>
        <taxon>Ilex</taxon>
    </lineage>
</organism>
<feature type="region of interest" description="Disordered" evidence="1">
    <location>
        <begin position="203"/>
        <end position="223"/>
    </location>
</feature>
<evidence type="ECO:0000256" key="1">
    <source>
        <dbReference type="SAM" id="MobiDB-lite"/>
    </source>
</evidence>
<keyword evidence="3" id="KW-1185">Reference proteome</keyword>
<dbReference type="EMBL" id="CAUOFW020000103">
    <property type="protein sequence ID" value="CAK9133612.1"/>
    <property type="molecule type" value="Genomic_DNA"/>
</dbReference>
<name>A0ABC8QML8_9AQUA</name>
<evidence type="ECO:0000313" key="3">
    <source>
        <dbReference type="Proteomes" id="UP001642360"/>
    </source>
</evidence>
<reference evidence="2 3" key="1">
    <citation type="submission" date="2024-02" db="EMBL/GenBank/DDBJ databases">
        <authorList>
            <person name="Vignale AGUSTIN F."/>
            <person name="Sosa J E."/>
            <person name="Modenutti C."/>
        </authorList>
    </citation>
    <scope>NUCLEOTIDE SEQUENCE [LARGE SCALE GENOMIC DNA]</scope>
</reference>
<feature type="compositionally biased region" description="Basic residues" evidence="1">
    <location>
        <begin position="203"/>
        <end position="221"/>
    </location>
</feature>
<evidence type="ECO:0000313" key="2">
    <source>
        <dbReference type="EMBL" id="CAK9133612.1"/>
    </source>
</evidence>
<feature type="compositionally biased region" description="Basic and acidic residues" evidence="1">
    <location>
        <begin position="1"/>
        <end position="18"/>
    </location>
</feature>
<protein>
    <submittedName>
        <fullName evidence="2">Uncharacterized protein</fullName>
    </submittedName>
</protein>
<accession>A0ABC8QML8</accession>